<proteinExistence type="predicted"/>
<evidence type="ECO:0000256" key="1">
    <source>
        <dbReference type="SAM" id="MobiDB-lite"/>
    </source>
</evidence>
<comment type="caution">
    <text evidence="2">The sequence shown here is derived from an EMBL/GenBank/DDBJ whole genome shotgun (WGS) entry which is preliminary data.</text>
</comment>
<dbReference type="PANTHER" id="PTHR37984:SF11">
    <property type="entry name" value="INTEGRASE CATALYTIC DOMAIN-CONTAINING PROTEIN"/>
    <property type="match status" value="1"/>
</dbReference>
<dbReference type="InterPro" id="IPR036397">
    <property type="entry name" value="RNaseH_sf"/>
</dbReference>
<dbReference type="Proteomes" id="UP001186944">
    <property type="component" value="Unassembled WGS sequence"/>
</dbReference>
<dbReference type="AlphaFoldDB" id="A0AA88Y1H2"/>
<gene>
    <name evidence="2" type="ORF">FSP39_025382</name>
</gene>
<dbReference type="InterPro" id="IPR050951">
    <property type="entry name" value="Retrovirus_Pol_polyprotein"/>
</dbReference>
<feature type="compositionally biased region" description="Basic and acidic residues" evidence="1">
    <location>
        <begin position="72"/>
        <end position="92"/>
    </location>
</feature>
<name>A0AA88Y1H2_PINIB</name>
<protein>
    <submittedName>
        <fullName evidence="2">Uncharacterized protein</fullName>
    </submittedName>
</protein>
<dbReference type="Gene3D" id="3.30.420.10">
    <property type="entry name" value="Ribonuclease H-like superfamily/Ribonuclease H"/>
    <property type="match status" value="1"/>
</dbReference>
<organism evidence="2 3">
    <name type="scientific">Pinctada imbricata</name>
    <name type="common">Atlantic pearl-oyster</name>
    <name type="synonym">Pinctada martensii</name>
    <dbReference type="NCBI Taxonomy" id="66713"/>
    <lineage>
        <taxon>Eukaryota</taxon>
        <taxon>Metazoa</taxon>
        <taxon>Spiralia</taxon>
        <taxon>Lophotrochozoa</taxon>
        <taxon>Mollusca</taxon>
        <taxon>Bivalvia</taxon>
        <taxon>Autobranchia</taxon>
        <taxon>Pteriomorphia</taxon>
        <taxon>Pterioida</taxon>
        <taxon>Pterioidea</taxon>
        <taxon>Pteriidae</taxon>
        <taxon>Pinctada</taxon>
    </lineage>
</organism>
<feature type="region of interest" description="Disordered" evidence="1">
    <location>
        <begin position="154"/>
        <end position="208"/>
    </location>
</feature>
<evidence type="ECO:0000313" key="2">
    <source>
        <dbReference type="EMBL" id="KAK3092121.1"/>
    </source>
</evidence>
<feature type="compositionally biased region" description="Polar residues" evidence="1">
    <location>
        <begin position="178"/>
        <end position="190"/>
    </location>
</feature>
<evidence type="ECO:0000313" key="3">
    <source>
        <dbReference type="Proteomes" id="UP001186944"/>
    </source>
</evidence>
<sequence length="208" mass="23704">MRTLNKTIKAATVESLNWKQELFKFLRNYRATPHSTTSISPAEALLGRKLQTKLPELPKSQPKVQKSIIVQDDQRKSAMKEDSDLRNNAKESELKESDFVLVKQPHKDKLSTPFNPKPLCVTDKKGSMITAEDESGHKITRNSSFFKKVEGMRSVPKFEPAQEEEEEFEVTPNEVSEPTPNKTSTPNQISKRPIRSTKRPAYLSDYVT</sequence>
<dbReference type="EMBL" id="VSWD01000010">
    <property type="protein sequence ID" value="KAK3092121.1"/>
    <property type="molecule type" value="Genomic_DNA"/>
</dbReference>
<keyword evidence="3" id="KW-1185">Reference proteome</keyword>
<reference evidence="2" key="1">
    <citation type="submission" date="2019-08" db="EMBL/GenBank/DDBJ databases">
        <title>The improved chromosome-level genome for the pearl oyster Pinctada fucata martensii using PacBio sequencing and Hi-C.</title>
        <authorList>
            <person name="Zheng Z."/>
        </authorList>
    </citation>
    <scope>NUCLEOTIDE SEQUENCE</scope>
    <source>
        <strain evidence="2">ZZ-2019</strain>
        <tissue evidence="2">Adductor muscle</tissue>
    </source>
</reference>
<dbReference type="GO" id="GO:0003676">
    <property type="term" value="F:nucleic acid binding"/>
    <property type="evidence" value="ECO:0007669"/>
    <property type="project" value="InterPro"/>
</dbReference>
<dbReference type="PANTHER" id="PTHR37984">
    <property type="entry name" value="PROTEIN CBG26694"/>
    <property type="match status" value="1"/>
</dbReference>
<accession>A0AA88Y1H2</accession>
<feature type="region of interest" description="Disordered" evidence="1">
    <location>
        <begin position="71"/>
        <end position="92"/>
    </location>
</feature>